<dbReference type="GO" id="GO:0006229">
    <property type="term" value="P:dUTP biosynthetic process"/>
    <property type="evidence" value="ECO:0007669"/>
    <property type="project" value="InterPro"/>
</dbReference>
<dbReference type="CDD" id="cd07557">
    <property type="entry name" value="trimeric_dUTPase"/>
    <property type="match status" value="1"/>
</dbReference>
<keyword evidence="3" id="KW-1133">Transmembrane helix</keyword>
<organism evidence="4 5">
    <name type="scientific">Marinomonas primoryensis</name>
    <dbReference type="NCBI Taxonomy" id="178399"/>
    <lineage>
        <taxon>Bacteria</taxon>
        <taxon>Pseudomonadati</taxon>
        <taxon>Pseudomonadota</taxon>
        <taxon>Gammaproteobacteria</taxon>
        <taxon>Oceanospirillales</taxon>
        <taxon>Oceanospirillaceae</taxon>
        <taxon>Marinomonas</taxon>
    </lineage>
</organism>
<dbReference type="Gene3D" id="2.70.40.10">
    <property type="match status" value="1"/>
</dbReference>
<dbReference type="PANTHER" id="PTHR42680">
    <property type="entry name" value="DCTP DEAMINASE"/>
    <property type="match status" value="1"/>
</dbReference>
<reference evidence="4 5" key="1">
    <citation type="submission" date="2016-06" db="EMBL/GenBank/DDBJ databases">
        <title>The sequenced genome of the ice-adhering bacterium Marinomonas primoryensis, from Antarctica.</title>
        <authorList>
            <person name="Graham L."/>
            <person name="Vance T.D.R."/>
            <person name="Davies P.L."/>
        </authorList>
    </citation>
    <scope>NUCLEOTIDE SEQUENCE [LARGE SCALE GENOMIC DNA]</scope>
    <source>
        <strain evidence="4 5">AceL</strain>
    </source>
</reference>
<dbReference type="InterPro" id="IPR033704">
    <property type="entry name" value="dUTPase_trimeric"/>
</dbReference>
<dbReference type="RefSeq" id="WP_162690090.1">
    <property type="nucleotide sequence ID" value="NZ_CP016181.1"/>
</dbReference>
<dbReference type="PANTHER" id="PTHR42680:SF3">
    <property type="entry name" value="DCTP DEAMINASE"/>
    <property type="match status" value="1"/>
</dbReference>
<keyword evidence="1" id="KW-0378">Hydrolase</keyword>
<name>A0A2Z4PM35_9GAMM</name>
<dbReference type="AlphaFoldDB" id="A0A2Z4PM35"/>
<dbReference type="InterPro" id="IPR036157">
    <property type="entry name" value="dUTPase-like_sf"/>
</dbReference>
<evidence type="ECO:0000313" key="5">
    <source>
        <dbReference type="Proteomes" id="UP000249898"/>
    </source>
</evidence>
<feature type="transmembrane region" description="Helical" evidence="3">
    <location>
        <begin position="163"/>
        <end position="184"/>
    </location>
</feature>
<evidence type="ECO:0000256" key="1">
    <source>
        <dbReference type="ARBA" id="ARBA00022801"/>
    </source>
</evidence>
<dbReference type="GO" id="GO:0008829">
    <property type="term" value="F:dCTP deaminase activity"/>
    <property type="evidence" value="ECO:0007669"/>
    <property type="project" value="InterPro"/>
</dbReference>
<keyword evidence="3" id="KW-0812">Transmembrane</keyword>
<accession>A0A2Z4PM35</accession>
<evidence type="ECO:0000256" key="3">
    <source>
        <dbReference type="SAM" id="Phobius"/>
    </source>
</evidence>
<dbReference type="SUPFAM" id="SSF51283">
    <property type="entry name" value="dUTPase-like"/>
    <property type="match status" value="1"/>
</dbReference>
<protein>
    <submittedName>
        <fullName evidence="4">Uncharacterized protein</fullName>
    </submittedName>
</protein>
<evidence type="ECO:0000313" key="4">
    <source>
        <dbReference type="EMBL" id="AWX98637.1"/>
    </source>
</evidence>
<sequence>MILNSNLGASKVRITPLVEQGKEKVSVDLSVGSLYRRSEDTDWLTINGSIVLQPNSCVIIQTKETINMPNDVFGFLSTKGSIGAKGIITANTKLDPLFNGELNIPVFNVSGRKVELKKGQAFCSMSFWRTEAPIVGEARHAINIQPVTEGRASSFWNRYSVQIVASVLTFIVSVAASLTTFFILGA</sequence>
<keyword evidence="2" id="KW-0546">Nucleotide metabolism</keyword>
<keyword evidence="3" id="KW-0472">Membrane</keyword>
<dbReference type="EMBL" id="CP016181">
    <property type="protein sequence ID" value="AWX98637.1"/>
    <property type="molecule type" value="Genomic_DNA"/>
</dbReference>
<gene>
    <name evidence="4" type="ORF">A8139_00510</name>
</gene>
<dbReference type="Proteomes" id="UP000249898">
    <property type="component" value="Chromosome"/>
</dbReference>
<proteinExistence type="predicted"/>
<evidence type="ECO:0000256" key="2">
    <source>
        <dbReference type="ARBA" id="ARBA00023080"/>
    </source>
</evidence>
<dbReference type="Pfam" id="PF22769">
    <property type="entry name" value="DCD"/>
    <property type="match status" value="1"/>
</dbReference>
<dbReference type="InterPro" id="IPR011962">
    <property type="entry name" value="dCTP_deaminase"/>
</dbReference>